<organism evidence="3 4">
    <name type="scientific">Adhaeribacter terreus</name>
    <dbReference type="NCBI Taxonomy" id="529703"/>
    <lineage>
        <taxon>Bacteria</taxon>
        <taxon>Pseudomonadati</taxon>
        <taxon>Bacteroidota</taxon>
        <taxon>Cytophagia</taxon>
        <taxon>Cytophagales</taxon>
        <taxon>Hymenobacteraceae</taxon>
        <taxon>Adhaeribacter</taxon>
    </lineage>
</organism>
<dbReference type="PANTHER" id="PTHR33446">
    <property type="entry name" value="PROTEIN TONB-RELATED"/>
    <property type="match status" value="1"/>
</dbReference>
<keyword evidence="1" id="KW-0732">Signal</keyword>
<evidence type="ECO:0000313" key="3">
    <source>
        <dbReference type="EMBL" id="MFC5270921.1"/>
    </source>
</evidence>
<dbReference type="Pfam" id="PF07661">
    <property type="entry name" value="MORN_2"/>
    <property type="match status" value="2"/>
</dbReference>
<proteinExistence type="predicted"/>
<dbReference type="SUPFAM" id="SSF74653">
    <property type="entry name" value="TolA/TonB C-terminal domain"/>
    <property type="match status" value="1"/>
</dbReference>
<dbReference type="InterPro" id="IPR051045">
    <property type="entry name" value="TonB-dependent_transducer"/>
</dbReference>
<protein>
    <submittedName>
        <fullName evidence="3">Energy transducer TonB</fullName>
    </submittedName>
</protein>
<evidence type="ECO:0000256" key="1">
    <source>
        <dbReference type="SAM" id="SignalP"/>
    </source>
</evidence>
<accession>A0ABW0ED59</accession>
<dbReference type="Gene3D" id="3.90.930.1">
    <property type="match status" value="1"/>
</dbReference>
<dbReference type="InterPro" id="IPR011652">
    <property type="entry name" value="MORN_2"/>
</dbReference>
<feature type="domain" description="TonB C-terminal" evidence="2">
    <location>
        <begin position="213"/>
        <end position="259"/>
    </location>
</feature>
<dbReference type="RefSeq" id="WP_378017290.1">
    <property type="nucleotide sequence ID" value="NZ_JBHSKT010000005.1"/>
</dbReference>
<reference evidence="4" key="1">
    <citation type="journal article" date="2019" name="Int. J. Syst. Evol. Microbiol.">
        <title>The Global Catalogue of Microorganisms (GCM) 10K type strain sequencing project: providing services to taxonomists for standard genome sequencing and annotation.</title>
        <authorList>
            <consortium name="The Broad Institute Genomics Platform"/>
            <consortium name="The Broad Institute Genome Sequencing Center for Infectious Disease"/>
            <person name="Wu L."/>
            <person name="Ma J."/>
        </authorList>
    </citation>
    <scope>NUCLEOTIDE SEQUENCE [LARGE SCALE GENOMIC DNA]</scope>
    <source>
        <strain evidence="4">KACC 12602</strain>
    </source>
</reference>
<dbReference type="EMBL" id="JBHSKT010000005">
    <property type="protein sequence ID" value="MFC5270921.1"/>
    <property type="molecule type" value="Genomic_DNA"/>
</dbReference>
<gene>
    <name evidence="3" type="ORF">ACFPIB_09890</name>
</gene>
<feature type="signal peptide" evidence="1">
    <location>
        <begin position="1"/>
        <end position="18"/>
    </location>
</feature>
<feature type="chain" id="PRO_5045496191" evidence="1">
    <location>
        <begin position="19"/>
        <end position="259"/>
    </location>
</feature>
<sequence length="259" mass="29655">MKFTLTVLLTLLSFVVSAQKINYLNEHFTKINFKEKATYYTETTKTGPSSGIVKTFFMNGQLVSEESFSNLRYQRRDGLTRNYYNDGKVKSEIAFKNGVFHGPLKTYYPSQRLKRAELYEDGNFVTGKCFTPAGIDTTFFAFQTEPHFPGGKEAVVQYLINNSRVAITPIDYMLIKRGFNKYVLVKFVVTAEGDITDVMISRSLSEYYDREANVMISRSLSEPYDREALRLVSNMPKWNPGLQDGEKATIEYTLPIGFK</sequence>
<dbReference type="Gene3D" id="3.30.1150.10">
    <property type="match status" value="1"/>
</dbReference>
<keyword evidence="4" id="KW-1185">Reference proteome</keyword>
<dbReference type="PANTHER" id="PTHR33446:SF2">
    <property type="entry name" value="PROTEIN TONB"/>
    <property type="match status" value="1"/>
</dbReference>
<comment type="caution">
    <text evidence="3">The sequence shown here is derived from an EMBL/GenBank/DDBJ whole genome shotgun (WGS) entry which is preliminary data.</text>
</comment>
<dbReference type="SUPFAM" id="SSF82185">
    <property type="entry name" value="Histone H3 K4-specific methyltransferase SET7/9 N-terminal domain"/>
    <property type="match status" value="1"/>
</dbReference>
<evidence type="ECO:0000259" key="2">
    <source>
        <dbReference type="Pfam" id="PF03544"/>
    </source>
</evidence>
<dbReference type="Proteomes" id="UP001596161">
    <property type="component" value="Unassembled WGS sequence"/>
</dbReference>
<name>A0ABW0ED59_9BACT</name>
<dbReference type="Pfam" id="PF03544">
    <property type="entry name" value="TonB_C"/>
    <property type="match status" value="1"/>
</dbReference>
<evidence type="ECO:0000313" key="4">
    <source>
        <dbReference type="Proteomes" id="UP001596161"/>
    </source>
</evidence>
<dbReference type="InterPro" id="IPR037682">
    <property type="entry name" value="TonB_C"/>
</dbReference>